<evidence type="ECO:0000313" key="3">
    <source>
        <dbReference type="Proteomes" id="UP000053989"/>
    </source>
</evidence>
<name>A0A0C3CVC6_9AGAM</name>
<keyword evidence="3" id="KW-1185">Reference proteome</keyword>
<evidence type="ECO:0000313" key="2">
    <source>
        <dbReference type="EMBL" id="KIM52520.1"/>
    </source>
</evidence>
<feature type="compositionally biased region" description="Acidic residues" evidence="1">
    <location>
        <begin position="250"/>
        <end position="260"/>
    </location>
</feature>
<feature type="compositionally biased region" description="Polar residues" evidence="1">
    <location>
        <begin position="1"/>
        <end position="10"/>
    </location>
</feature>
<proteinExistence type="predicted"/>
<dbReference type="HOGENOM" id="CLU_030984_3_0_1"/>
<dbReference type="AlphaFoldDB" id="A0A0C3CVC6"/>
<feature type="region of interest" description="Disordered" evidence="1">
    <location>
        <begin position="1"/>
        <end position="39"/>
    </location>
</feature>
<organism evidence="2 3">
    <name type="scientific">Scleroderma citrinum Foug A</name>
    <dbReference type="NCBI Taxonomy" id="1036808"/>
    <lineage>
        <taxon>Eukaryota</taxon>
        <taxon>Fungi</taxon>
        <taxon>Dikarya</taxon>
        <taxon>Basidiomycota</taxon>
        <taxon>Agaricomycotina</taxon>
        <taxon>Agaricomycetes</taxon>
        <taxon>Agaricomycetidae</taxon>
        <taxon>Boletales</taxon>
        <taxon>Sclerodermatineae</taxon>
        <taxon>Sclerodermataceae</taxon>
        <taxon>Scleroderma</taxon>
    </lineage>
</organism>
<reference evidence="3" key="2">
    <citation type="submission" date="2015-01" db="EMBL/GenBank/DDBJ databases">
        <title>Evolutionary Origins and Diversification of the Mycorrhizal Mutualists.</title>
        <authorList>
            <consortium name="DOE Joint Genome Institute"/>
            <consortium name="Mycorrhizal Genomics Consortium"/>
            <person name="Kohler A."/>
            <person name="Kuo A."/>
            <person name="Nagy L.G."/>
            <person name="Floudas D."/>
            <person name="Copeland A."/>
            <person name="Barry K.W."/>
            <person name="Cichocki N."/>
            <person name="Veneault-Fourrey C."/>
            <person name="LaButti K."/>
            <person name="Lindquist E.A."/>
            <person name="Lipzen A."/>
            <person name="Lundell T."/>
            <person name="Morin E."/>
            <person name="Murat C."/>
            <person name="Riley R."/>
            <person name="Ohm R."/>
            <person name="Sun H."/>
            <person name="Tunlid A."/>
            <person name="Henrissat B."/>
            <person name="Grigoriev I.V."/>
            <person name="Hibbett D.S."/>
            <person name="Martin F."/>
        </authorList>
    </citation>
    <scope>NUCLEOTIDE SEQUENCE [LARGE SCALE GENOMIC DNA]</scope>
    <source>
        <strain evidence="3">Foug A</strain>
    </source>
</reference>
<dbReference type="InParanoid" id="A0A0C3CVC6"/>
<sequence>MASSGCASRSSTEDPDIQLVQEYSFDSSEPEEPKATVKTNLREDEVEILEEALEDWKGANKNQRKSMKNAMKARIKNLPTNSTLKGHEWEKKKKALVKYGHKWTARTVVMKSRRKDIAAEFDQAGIRQGSSNMIKGYQKAVGSLMGKLTQEERDAAAEEAHEWNEEHPPEEVQAEMAETKGQEYVKQFAEEMWWQCGMRVVVMAAWKCQNGQPMMGMHDFNGTLGEGKTFQNWDDIKHHWDAYTQDALQEEDADAEDDDAEPKGQRRPQHILPAGDDGTPLIPMILDMQALEQKDIMRTFVTWHYRKACGKKNASVPWAAISTNIGIYISSRHLPQHCEFKEPTRLTSQEVTMILEFWHDRQVTDPADVLIFQKWRDIDGGLQDPVDCRDSSEG</sequence>
<feature type="region of interest" description="Disordered" evidence="1">
    <location>
        <begin position="250"/>
        <end position="277"/>
    </location>
</feature>
<dbReference type="Proteomes" id="UP000053989">
    <property type="component" value="Unassembled WGS sequence"/>
</dbReference>
<dbReference type="OrthoDB" id="3231544at2759"/>
<dbReference type="EMBL" id="KN822208">
    <property type="protein sequence ID" value="KIM52520.1"/>
    <property type="molecule type" value="Genomic_DNA"/>
</dbReference>
<reference evidence="2 3" key="1">
    <citation type="submission" date="2014-04" db="EMBL/GenBank/DDBJ databases">
        <authorList>
            <consortium name="DOE Joint Genome Institute"/>
            <person name="Kuo A."/>
            <person name="Kohler A."/>
            <person name="Nagy L.G."/>
            <person name="Floudas D."/>
            <person name="Copeland A."/>
            <person name="Barry K.W."/>
            <person name="Cichocki N."/>
            <person name="Veneault-Fourrey C."/>
            <person name="LaButti K."/>
            <person name="Lindquist E.A."/>
            <person name="Lipzen A."/>
            <person name="Lundell T."/>
            <person name="Morin E."/>
            <person name="Murat C."/>
            <person name="Sun H."/>
            <person name="Tunlid A."/>
            <person name="Henrissat B."/>
            <person name="Grigoriev I.V."/>
            <person name="Hibbett D.S."/>
            <person name="Martin F."/>
            <person name="Nordberg H.P."/>
            <person name="Cantor M.N."/>
            <person name="Hua S.X."/>
        </authorList>
    </citation>
    <scope>NUCLEOTIDE SEQUENCE [LARGE SCALE GENOMIC DNA]</scope>
    <source>
        <strain evidence="2 3">Foug A</strain>
    </source>
</reference>
<evidence type="ECO:0000256" key="1">
    <source>
        <dbReference type="SAM" id="MobiDB-lite"/>
    </source>
</evidence>
<gene>
    <name evidence="2" type="ORF">SCLCIDRAFT_140949</name>
</gene>
<accession>A0A0C3CVC6</accession>
<protein>
    <submittedName>
        <fullName evidence="2">Uncharacterized protein</fullName>
    </submittedName>
</protein>